<dbReference type="EMBL" id="LDIR01000001">
    <property type="protein sequence ID" value="OCL92522.1"/>
    <property type="molecule type" value="Genomic_DNA"/>
</dbReference>
<reference evidence="15 17" key="3">
    <citation type="submission" date="2019-09" db="EMBL/GenBank/DDBJ databases">
        <title>Taxonomic note: a critical rebuttal of the proposed division of the genus Arcobacter into six genera, emended descriptions of Arcobacter anaerophilus and the genus Arcobacter, and an assessment of genus-level boundaries for Epsilonproteobacteria using in silico genomic comparator tools.</title>
        <authorList>
            <person name="On S.L.W."/>
            <person name="Miller W.G."/>
            <person name="Biggs P."/>
            <person name="Cornelius A."/>
            <person name="Vandamme P."/>
        </authorList>
    </citation>
    <scope>NUCLEOTIDE SEQUENCE [LARGE SCALE GENOMIC DNA]</scope>
    <source>
        <strain evidence="15 17">CCUG 56899</strain>
    </source>
</reference>
<evidence type="ECO:0000256" key="8">
    <source>
        <dbReference type="ARBA" id="ARBA00022982"/>
    </source>
</evidence>
<dbReference type="GO" id="GO:0005506">
    <property type="term" value="F:iron ion binding"/>
    <property type="evidence" value="ECO:0007669"/>
    <property type="project" value="InterPro"/>
</dbReference>
<feature type="transmembrane region" description="Helical" evidence="12">
    <location>
        <begin position="180"/>
        <end position="202"/>
    </location>
</feature>
<evidence type="ECO:0000256" key="5">
    <source>
        <dbReference type="ARBA" id="ARBA00022617"/>
    </source>
</evidence>
<evidence type="ECO:0000313" key="15">
    <source>
        <dbReference type="EMBL" id="QEP41519.1"/>
    </source>
</evidence>
<evidence type="ECO:0000313" key="17">
    <source>
        <dbReference type="Proteomes" id="UP000322644"/>
    </source>
</evidence>
<dbReference type="InterPro" id="IPR016174">
    <property type="entry name" value="Di-haem_cyt_TM"/>
</dbReference>
<evidence type="ECO:0000256" key="2">
    <source>
        <dbReference type="ARBA" id="ARBA00008622"/>
    </source>
</evidence>
<dbReference type="SUPFAM" id="SSF81342">
    <property type="entry name" value="Transmembrane di-heme cytochromes"/>
    <property type="match status" value="1"/>
</dbReference>
<dbReference type="Pfam" id="PF01292">
    <property type="entry name" value="Ni_hydr_CYTB"/>
    <property type="match status" value="1"/>
</dbReference>
<keyword evidence="10" id="KW-0408">Iron</keyword>
<organism evidence="15 17">
    <name type="scientific">Arcobacter porcinus</name>
    <dbReference type="NCBI Taxonomy" id="1935204"/>
    <lineage>
        <taxon>Bacteria</taxon>
        <taxon>Pseudomonadati</taxon>
        <taxon>Campylobacterota</taxon>
        <taxon>Epsilonproteobacteria</taxon>
        <taxon>Campylobacterales</taxon>
        <taxon>Arcobacteraceae</taxon>
        <taxon>Arcobacter</taxon>
    </lineage>
</organism>
<dbReference type="AlphaFoldDB" id="A0A1C0AXZ2"/>
<dbReference type="Proteomes" id="UP000322644">
    <property type="component" value="Chromosome"/>
</dbReference>
<dbReference type="InterPro" id="IPR051542">
    <property type="entry name" value="Hydrogenase_cytochrome"/>
</dbReference>
<keyword evidence="6 12" id="KW-0812">Transmembrane</keyword>
<reference evidence="14 16" key="1">
    <citation type="submission" date="2015-05" db="EMBL/GenBank/DDBJ databases">
        <authorList>
            <person name="Rovetto F."/>
            <person name="Cocolin L."/>
            <person name="Illeghems K."/>
            <person name="Van Nieuwerburgh F."/>
            <person name="Houf K."/>
        </authorList>
    </citation>
    <scope>NUCLEOTIDE SEQUENCE [LARGE SCALE GENOMIC DNA]</scope>
    <source>
        <strain evidence="14 16">117434</strain>
    </source>
</reference>
<protein>
    <submittedName>
        <fullName evidence="14">Quinone-reactive Ni/Fe-hydrogenase B-type cytochrome subunit</fullName>
    </submittedName>
    <submittedName>
        <fullName evidence="15">[Ni-Fe] hydrogenase, cytochrome b subunit</fullName>
    </submittedName>
</protein>
<comment type="subcellular location">
    <subcellularLocation>
        <location evidence="1">Cell membrane</location>
        <topology evidence="1">Multi-pass membrane protein</topology>
    </subcellularLocation>
</comment>
<evidence type="ECO:0000256" key="12">
    <source>
        <dbReference type="SAM" id="Phobius"/>
    </source>
</evidence>
<dbReference type="OrthoDB" id="197262at2"/>
<evidence type="ECO:0000256" key="11">
    <source>
        <dbReference type="ARBA" id="ARBA00023136"/>
    </source>
</evidence>
<proteinExistence type="inferred from homology"/>
<feature type="transmembrane region" description="Helical" evidence="12">
    <location>
        <begin position="58"/>
        <end position="79"/>
    </location>
</feature>
<sequence>MIKKHYEYSVWLRITHWLRVLSITALTFTGFYLAFPFIAPALNGGEPTNFLNALMRSWHIIFGFLLICVTIGKMYLFFFDKESKNERASFWDFISPKMWIKQIKYYILIGEHTKLKGLYNPLQFIAYSTVYISLIFISLTGLILYIHVYHEGLGGFLYDILRPIEVLMGGLALVRELHHIFMWIFLIFLPIHIYLVVFNSIYGKKGDMDSIISGYKWEDDHK</sequence>
<evidence type="ECO:0000256" key="7">
    <source>
        <dbReference type="ARBA" id="ARBA00022723"/>
    </source>
</evidence>
<evidence type="ECO:0000256" key="3">
    <source>
        <dbReference type="ARBA" id="ARBA00022448"/>
    </source>
</evidence>
<evidence type="ECO:0000256" key="10">
    <source>
        <dbReference type="ARBA" id="ARBA00023004"/>
    </source>
</evidence>
<dbReference type="PANTHER" id="PTHR30485">
    <property type="entry name" value="NI/FE-HYDROGENASE 1 B-TYPE CYTOCHROME SUBUNIT"/>
    <property type="match status" value="1"/>
</dbReference>
<feature type="transmembrane region" description="Helical" evidence="12">
    <location>
        <begin position="124"/>
        <end position="148"/>
    </location>
</feature>
<name>A0A1C0AXZ2_9BACT</name>
<evidence type="ECO:0000256" key="1">
    <source>
        <dbReference type="ARBA" id="ARBA00004651"/>
    </source>
</evidence>
<dbReference type="InterPro" id="IPR000516">
    <property type="entry name" value="Ni-dep_Hydgase_cyt-B"/>
</dbReference>
<keyword evidence="9 12" id="KW-1133">Transmembrane helix</keyword>
<keyword evidence="11 12" id="KW-0472">Membrane</keyword>
<dbReference type="NCBIfam" id="TIGR02125">
    <property type="entry name" value="CytB-hydogenase"/>
    <property type="match status" value="1"/>
</dbReference>
<evidence type="ECO:0000259" key="13">
    <source>
        <dbReference type="Pfam" id="PF01292"/>
    </source>
</evidence>
<dbReference type="KEGG" id="apoc:APORC_1964"/>
<evidence type="ECO:0000313" key="16">
    <source>
        <dbReference type="Proteomes" id="UP000093159"/>
    </source>
</evidence>
<gene>
    <name evidence="15" type="primary">hydC</name>
    <name evidence="14" type="ORF">AAX28_00054</name>
    <name evidence="15" type="ORF">APORC_1964</name>
</gene>
<keyword evidence="16" id="KW-1185">Reference proteome</keyword>
<dbReference type="Proteomes" id="UP000093159">
    <property type="component" value="Unassembled WGS sequence"/>
</dbReference>
<dbReference type="RefSeq" id="WP_066172478.1">
    <property type="nucleotide sequence ID" value="NZ_CP036246.2"/>
</dbReference>
<dbReference type="InterPro" id="IPR011577">
    <property type="entry name" value="Cyt_b561_bac/Ni-Hgenase"/>
</dbReference>
<keyword evidence="7" id="KW-0479">Metal-binding</keyword>
<dbReference type="PANTHER" id="PTHR30485:SF0">
    <property type="entry name" value="NI_FE-HYDROGENASE 1 B-TYPE CYTOCHROME SUBUNIT-RELATED"/>
    <property type="match status" value="1"/>
</dbReference>
<keyword evidence="5" id="KW-0349">Heme</keyword>
<evidence type="ECO:0000256" key="9">
    <source>
        <dbReference type="ARBA" id="ARBA00022989"/>
    </source>
</evidence>
<dbReference type="PRINTS" id="PR00161">
    <property type="entry name" value="NIHGNASECYTB"/>
</dbReference>
<evidence type="ECO:0000313" key="14">
    <source>
        <dbReference type="EMBL" id="OCL92522.1"/>
    </source>
</evidence>
<dbReference type="Gene3D" id="1.20.950.20">
    <property type="entry name" value="Transmembrane di-heme cytochromes, Chain C"/>
    <property type="match status" value="1"/>
</dbReference>
<accession>A0A1C0AXZ2</accession>
<dbReference type="GO" id="GO:0020037">
    <property type="term" value="F:heme binding"/>
    <property type="evidence" value="ECO:0007669"/>
    <property type="project" value="TreeGrafter"/>
</dbReference>
<keyword evidence="8" id="KW-0249">Electron transport</keyword>
<dbReference type="GO" id="GO:0009055">
    <property type="term" value="F:electron transfer activity"/>
    <property type="evidence" value="ECO:0007669"/>
    <property type="project" value="InterPro"/>
</dbReference>
<feature type="domain" description="Cytochrome b561 bacterial/Ni-hydrogenase" evidence="13">
    <location>
        <begin position="8"/>
        <end position="214"/>
    </location>
</feature>
<evidence type="ECO:0000256" key="6">
    <source>
        <dbReference type="ARBA" id="ARBA00022692"/>
    </source>
</evidence>
<keyword evidence="4" id="KW-1003">Cell membrane</keyword>
<feature type="transmembrane region" description="Helical" evidence="12">
    <location>
        <begin position="20"/>
        <end position="38"/>
    </location>
</feature>
<evidence type="ECO:0000256" key="4">
    <source>
        <dbReference type="ARBA" id="ARBA00022475"/>
    </source>
</evidence>
<comment type="similarity">
    <text evidence="2">Belongs to the HupC/HyaC/HydC family.</text>
</comment>
<dbReference type="GO" id="GO:0022904">
    <property type="term" value="P:respiratory electron transport chain"/>
    <property type="evidence" value="ECO:0007669"/>
    <property type="project" value="InterPro"/>
</dbReference>
<reference evidence="15 17" key="2">
    <citation type="submission" date="2019-09" db="EMBL/GenBank/DDBJ databases">
        <title>Complete genome sequencing of four Arcobacter species reveals a diverse suite of mobile elements.</title>
        <authorList>
            <person name="Miller W.G."/>
            <person name="Yee E."/>
            <person name="Bono J.L."/>
        </authorList>
    </citation>
    <scope>NUCLEOTIDE SEQUENCE [LARGE SCALE GENOMIC DNA]</scope>
    <source>
        <strain evidence="15 17">CCUG 56899</strain>
    </source>
</reference>
<keyword evidence="3" id="KW-0813">Transport</keyword>
<dbReference type="GO" id="GO:0005886">
    <property type="term" value="C:plasma membrane"/>
    <property type="evidence" value="ECO:0007669"/>
    <property type="project" value="UniProtKB-SubCell"/>
</dbReference>
<dbReference type="EMBL" id="CP036246">
    <property type="protein sequence ID" value="QEP41519.1"/>
    <property type="molecule type" value="Genomic_DNA"/>
</dbReference>